<keyword evidence="1" id="KW-0472">Membrane</keyword>
<evidence type="ECO:0000313" key="3">
    <source>
        <dbReference type="Proteomes" id="UP000824101"/>
    </source>
</evidence>
<dbReference type="Proteomes" id="UP000824101">
    <property type="component" value="Unassembled WGS sequence"/>
</dbReference>
<keyword evidence="1" id="KW-1133">Transmembrane helix</keyword>
<dbReference type="AlphaFoldDB" id="A0A9D2GIW5"/>
<protein>
    <recommendedName>
        <fullName evidence="4">Type II secretion system protein GspF domain-containing protein</fullName>
    </recommendedName>
</protein>
<proteinExistence type="predicted"/>
<gene>
    <name evidence="2" type="ORF">IAA17_09370</name>
</gene>
<accession>A0A9D2GIW5</accession>
<name>A0A9D2GIW5_9FIRM</name>
<reference evidence="2" key="2">
    <citation type="submission" date="2021-04" db="EMBL/GenBank/DDBJ databases">
        <authorList>
            <person name="Gilroy R."/>
        </authorList>
    </citation>
    <scope>NUCLEOTIDE SEQUENCE</scope>
    <source>
        <strain evidence="2">ChiBcec1-1093</strain>
    </source>
</reference>
<reference evidence="2" key="1">
    <citation type="journal article" date="2021" name="PeerJ">
        <title>Extensive microbial diversity within the chicken gut microbiome revealed by metagenomics and culture.</title>
        <authorList>
            <person name="Gilroy R."/>
            <person name="Ravi A."/>
            <person name="Getino M."/>
            <person name="Pursley I."/>
            <person name="Horton D.L."/>
            <person name="Alikhan N.F."/>
            <person name="Baker D."/>
            <person name="Gharbi K."/>
            <person name="Hall N."/>
            <person name="Watson M."/>
            <person name="Adriaenssens E.M."/>
            <person name="Foster-Nyarko E."/>
            <person name="Jarju S."/>
            <person name="Secka A."/>
            <person name="Antonio M."/>
            <person name="Oren A."/>
            <person name="Chaudhuri R.R."/>
            <person name="La Ragione R."/>
            <person name="Hildebrand F."/>
            <person name="Pallen M.J."/>
        </authorList>
    </citation>
    <scope>NUCLEOTIDE SEQUENCE</scope>
    <source>
        <strain evidence="2">ChiBcec1-1093</strain>
    </source>
</reference>
<organism evidence="2 3">
    <name type="scientific">Candidatus Lachnoclostridium stercorigallinarum</name>
    <dbReference type="NCBI Taxonomy" id="2838634"/>
    <lineage>
        <taxon>Bacteria</taxon>
        <taxon>Bacillati</taxon>
        <taxon>Bacillota</taxon>
        <taxon>Clostridia</taxon>
        <taxon>Lachnospirales</taxon>
        <taxon>Lachnospiraceae</taxon>
    </lineage>
</organism>
<feature type="transmembrane region" description="Helical" evidence="1">
    <location>
        <begin position="378"/>
        <end position="399"/>
    </location>
</feature>
<evidence type="ECO:0008006" key="4">
    <source>
        <dbReference type="Google" id="ProtNLM"/>
    </source>
</evidence>
<evidence type="ECO:0000313" key="2">
    <source>
        <dbReference type="EMBL" id="HIZ79980.1"/>
    </source>
</evidence>
<evidence type="ECO:0000256" key="1">
    <source>
        <dbReference type="SAM" id="Phobius"/>
    </source>
</evidence>
<sequence length="401" mass="45101">MGKNRKRRIQLGCVLGGFLLYGAAVAAGLGGSRVEALRRGPHGEGTTVYQVAVDGLLERETEIGIPVSERMYSQKEAEELFEQIWSELPAQILGENPSLSEVRTDLNLVSYLDEYGVRVEWRTDGRFIDSFGKVYGEEAAPEGEEVWLEAQLSDGTHQAVYELSLRVLPPLRTEEEQTIDSFLEEIRRADAAQKGEEVSLPESFGGKTLTYREPDGEPLWAFPFFGILAALLCETEEKEQKKRARERREKELLRDYPEVVSKLAVFLGAGLTVRGAWERVVKSYEQGLREGGKSRYAYEEMKTALEQMEKKIPEGKAYQEFGRSCGLQPYLKLAGLLEQNRREGTKNLRGMMGLEMASAFEERKNLARKQGEEAGTRLLIPLFLMLGVVMVMVMAPALLSF</sequence>
<dbReference type="EMBL" id="DXBC01000148">
    <property type="protein sequence ID" value="HIZ79980.1"/>
    <property type="molecule type" value="Genomic_DNA"/>
</dbReference>
<keyword evidence="1" id="KW-0812">Transmembrane</keyword>
<comment type="caution">
    <text evidence="2">The sequence shown here is derived from an EMBL/GenBank/DDBJ whole genome shotgun (WGS) entry which is preliminary data.</text>
</comment>